<name>A0A511F9S5_9CELL</name>
<sequence>MRTTVAGGVYGRTHDGGQGTVSGNGSLTIVVSGTPGTTVPSGRIRDRPQTEIPAYAW</sequence>
<dbReference type="EMBL" id="BJVQ01000009">
    <property type="protein sequence ID" value="GEL45965.1"/>
    <property type="molecule type" value="Genomic_DNA"/>
</dbReference>
<protein>
    <submittedName>
        <fullName evidence="2">Uncharacterized protein</fullName>
    </submittedName>
</protein>
<dbReference type="AlphaFoldDB" id="A0A511F9S5"/>
<dbReference type="Proteomes" id="UP000321723">
    <property type="component" value="Unassembled WGS sequence"/>
</dbReference>
<comment type="caution">
    <text evidence="2">The sequence shown here is derived from an EMBL/GenBank/DDBJ whole genome shotgun (WGS) entry which is preliminary data.</text>
</comment>
<gene>
    <name evidence="2" type="ORF">CHO01_10810</name>
</gene>
<evidence type="ECO:0000313" key="2">
    <source>
        <dbReference type="EMBL" id="GEL45965.1"/>
    </source>
</evidence>
<reference evidence="2 3" key="1">
    <citation type="submission" date="2019-07" db="EMBL/GenBank/DDBJ databases">
        <title>Whole genome shotgun sequence of Cellulomonas hominis NBRC 16055.</title>
        <authorList>
            <person name="Hosoyama A."/>
            <person name="Uohara A."/>
            <person name="Ohji S."/>
            <person name="Ichikawa N."/>
        </authorList>
    </citation>
    <scope>NUCLEOTIDE SEQUENCE [LARGE SCALE GENOMIC DNA]</scope>
    <source>
        <strain evidence="2 3">NBRC 16055</strain>
    </source>
</reference>
<organism evidence="2 3">
    <name type="scientific">Cellulomonas hominis</name>
    <dbReference type="NCBI Taxonomy" id="156981"/>
    <lineage>
        <taxon>Bacteria</taxon>
        <taxon>Bacillati</taxon>
        <taxon>Actinomycetota</taxon>
        <taxon>Actinomycetes</taxon>
        <taxon>Micrococcales</taxon>
        <taxon>Cellulomonadaceae</taxon>
        <taxon>Cellulomonas</taxon>
    </lineage>
</organism>
<accession>A0A511F9S5</accession>
<proteinExistence type="predicted"/>
<keyword evidence="3" id="KW-1185">Reference proteome</keyword>
<feature type="compositionally biased region" description="Polar residues" evidence="1">
    <location>
        <begin position="23"/>
        <end position="40"/>
    </location>
</feature>
<evidence type="ECO:0000313" key="3">
    <source>
        <dbReference type="Proteomes" id="UP000321723"/>
    </source>
</evidence>
<feature type="region of interest" description="Disordered" evidence="1">
    <location>
        <begin position="1"/>
        <end position="57"/>
    </location>
</feature>
<evidence type="ECO:0000256" key="1">
    <source>
        <dbReference type="SAM" id="MobiDB-lite"/>
    </source>
</evidence>